<name>A0ABQ0A6K4_9GAMM</name>
<organism evidence="2 3">
    <name type="scientific">Sessilibacter corallicola</name>
    <dbReference type="NCBI Taxonomy" id="2904075"/>
    <lineage>
        <taxon>Bacteria</taxon>
        <taxon>Pseudomonadati</taxon>
        <taxon>Pseudomonadota</taxon>
        <taxon>Gammaproteobacteria</taxon>
        <taxon>Cellvibrionales</taxon>
        <taxon>Cellvibrionaceae</taxon>
        <taxon>Sessilibacter</taxon>
    </lineage>
</organism>
<dbReference type="PANTHER" id="PTHR12277">
    <property type="entry name" value="ALPHA/BETA HYDROLASE DOMAIN-CONTAINING PROTEIN"/>
    <property type="match status" value="1"/>
</dbReference>
<proteinExistence type="predicted"/>
<dbReference type="InterPro" id="IPR022742">
    <property type="entry name" value="Hydrolase_4"/>
</dbReference>
<dbReference type="Proteomes" id="UP001465153">
    <property type="component" value="Unassembled WGS sequence"/>
</dbReference>
<evidence type="ECO:0000259" key="1">
    <source>
        <dbReference type="Pfam" id="PF12146"/>
    </source>
</evidence>
<dbReference type="Gene3D" id="3.40.50.1820">
    <property type="entry name" value="alpha/beta hydrolase"/>
    <property type="match status" value="1"/>
</dbReference>
<evidence type="ECO:0000313" key="3">
    <source>
        <dbReference type="Proteomes" id="UP001465153"/>
    </source>
</evidence>
<reference evidence="2 3" key="1">
    <citation type="submission" date="2024-04" db="EMBL/GenBank/DDBJ databases">
        <title>Draft genome sequence of Sessilibacter corallicola NBRC 116591.</title>
        <authorList>
            <person name="Miyakawa T."/>
            <person name="Kusuya Y."/>
            <person name="Miura T."/>
        </authorList>
    </citation>
    <scope>NUCLEOTIDE SEQUENCE [LARGE SCALE GENOMIC DNA]</scope>
    <source>
        <strain evidence="2 3">KU-00831-HH</strain>
    </source>
</reference>
<dbReference type="PANTHER" id="PTHR12277:SF81">
    <property type="entry name" value="PROTEIN ABHD13"/>
    <property type="match status" value="1"/>
</dbReference>
<dbReference type="RefSeq" id="WP_353301866.1">
    <property type="nucleotide sequence ID" value="NZ_BAABWN010000002.1"/>
</dbReference>
<sequence>MKFWVLFAVVTMLVFLGVWVVKNQEHLIFPGFRPNLETYQANEQYRLDLAVDDEISLMGWNLPASFDESEHVLIYFGGNAQDVLSVKSVLEQLPVSRVYTFNYRSYGLNEGQPSEEKFYQDGLSIYEFVKAEHPSAKISVVGFSMGSAVAGYVTANKSVEKLVLVCPLFSIEKIVQSQFSSFIAQYLKHRFDLHGLAPSISAPTQVFIASKDKAIPPEHSKATFDALTVEKQLTVIDGASHNSIFEDDKFLSELHQFLK</sequence>
<feature type="domain" description="Serine aminopeptidase S33" evidence="1">
    <location>
        <begin position="104"/>
        <end position="190"/>
    </location>
</feature>
<dbReference type="SUPFAM" id="SSF53474">
    <property type="entry name" value="alpha/beta-Hydrolases"/>
    <property type="match status" value="1"/>
</dbReference>
<protein>
    <recommendedName>
        <fullName evidence="1">Serine aminopeptidase S33 domain-containing protein</fullName>
    </recommendedName>
</protein>
<accession>A0ABQ0A6K4</accession>
<dbReference type="Pfam" id="PF12146">
    <property type="entry name" value="Hydrolase_4"/>
    <property type="match status" value="1"/>
</dbReference>
<evidence type="ECO:0000313" key="2">
    <source>
        <dbReference type="EMBL" id="GAA6167153.1"/>
    </source>
</evidence>
<comment type="caution">
    <text evidence="2">The sequence shown here is derived from an EMBL/GenBank/DDBJ whole genome shotgun (WGS) entry which is preliminary data.</text>
</comment>
<dbReference type="EMBL" id="BAABWN010000002">
    <property type="protein sequence ID" value="GAA6167153.1"/>
    <property type="molecule type" value="Genomic_DNA"/>
</dbReference>
<keyword evidence="3" id="KW-1185">Reference proteome</keyword>
<dbReference type="InterPro" id="IPR029058">
    <property type="entry name" value="AB_hydrolase_fold"/>
</dbReference>
<gene>
    <name evidence="2" type="ORF">NBRC116591_09630</name>
</gene>